<dbReference type="CDD" id="cd00190">
    <property type="entry name" value="Tryp_SPc"/>
    <property type="match status" value="1"/>
</dbReference>
<name>A0A673GUB3_9TELE</name>
<dbReference type="Ensembl" id="ENSSRHT00000017469.1">
    <property type="protein sequence ID" value="ENSSRHP00000016916.1"/>
    <property type="gene ID" value="ENSSRHG00000008932.1"/>
</dbReference>
<organism evidence="13 14">
    <name type="scientific">Sinocyclocheilus rhinocerous</name>
    <dbReference type="NCBI Taxonomy" id="307959"/>
    <lineage>
        <taxon>Eukaryota</taxon>
        <taxon>Metazoa</taxon>
        <taxon>Chordata</taxon>
        <taxon>Craniata</taxon>
        <taxon>Vertebrata</taxon>
        <taxon>Euteleostomi</taxon>
        <taxon>Actinopterygii</taxon>
        <taxon>Neopterygii</taxon>
        <taxon>Teleostei</taxon>
        <taxon>Ostariophysi</taxon>
        <taxon>Cypriniformes</taxon>
        <taxon>Cyprinidae</taxon>
        <taxon>Cyprininae</taxon>
        <taxon>Sinocyclocheilus</taxon>
    </lineage>
</organism>
<evidence type="ECO:0000259" key="12">
    <source>
        <dbReference type="PROSITE" id="PS50240"/>
    </source>
</evidence>
<evidence type="ECO:0000256" key="6">
    <source>
        <dbReference type="ARBA" id="ARBA00022825"/>
    </source>
</evidence>
<evidence type="ECO:0000256" key="8">
    <source>
        <dbReference type="ARBA" id="ARBA00023157"/>
    </source>
</evidence>
<keyword evidence="7" id="KW-0865">Zymogen</keyword>
<evidence type="ECO:0000256" key="4">
    <source>
        <dbReference type="ARBA" id="ARBA00022729"/>
    </source>
</evidence>
<evidence type="ECO:0000256" key="7">
    <source>
        <dbReference type="ARBA" id="ARBA00023145"/>
    </source>
</evidence>
<keyword evidence="2" id="KW-0964">Secreted</keyword>
<evidence type="ECO:0000313" key="13">
    <source>
        <dbReference type="Ensembl" id="ENSSRHP00000016916.1"/>
    </source>
</evidence>
<dbReference type="Proteomes" id="UP000472270">
    <property type="component" value="Unassembled WGS sequence"/>
</dbReference>
<evidence type="ECO:0000256" key="5">
    <source>
        <dbReference type="ARBA" id="ARBA00022801"/>
    </source>
</evidence>
<comment type="catalytic activity">
    <reaction evidence="9">
        <text>Preferential cleavage: Leu-|-Xaa, Met-|-Xaa and Phe-|-Xaa. Hydrolyzes elastin.</text>
        <dbReference type="EC" id="3.4.21.71"/>
    </reaction>
</comment>
<dbReference type="InterPro" id="IPR001314">
    <property type="entry name" value="Peptidase_S1A"/>
</dbReference>
<feature type="signal peptide" evidence="11">
    <location>
        <begin position="1"/>
        <end position="22"/>
    </location>
</feature>
<dbReference type="Pfam" id="PF00089">
    <property type="entry name" value="Trypsin"/>
    <property type="match status" value="1"/>
</dbReference>
<dbReference type="InterPro" id="IPR001254">
    <property type="entry name" value="Trypsin_dom"/>
</dbReference>
<evidence type="ECO:0000256" key="3">
    <source>
        <dbReference type="ARBA" id="ARBA00022670"/>
    </source>
</evidence>
<feature type="domain" description="Peptidase S1" evidence="12">
    <location>
        <begin position="35"/>
        <end position="271"/>
    </location>
</feature>
<dbReference type="SMART" id="SM00020">
    <property type="entry name" value="Tryp_SPc"/>
    <property type="match status" value="1"/>
</dbReference>
<gene>
    <name evidence="13" type="primary">LOC107731135</name>
</gene>
<dbReference type="EC" id="3.4.21.71" evidence="10"/>
<dbReference type="InterPro" id="IPR050850">
    <property type="entry name" value="Peptidase_S1_Elastase_sf"/>
</dbReference>
<reference evidence="13" key="2">
    <citation type="submission" date="2025-09" db="UniProtKB">
        <authorList>
            <consortium name="Ensembl"/>
        </authorList>
    </citation>
    <scope>IDENTIFICATION</scope>
</reference>
<dbReference type="InterPro" id="IPR018114">
    <property type="entry name" value="TRYPSIN_HIS"/>
</dbReference>
<dbReference type="FunFam" id="2.40.10.10:FF:000003">
    <property type="entry name" value="Transmembrane serine protease 3"/>
    <property type="match status" value="1"/>
</dbReference>
<evidence type="ECO:0000256" key="11">
    <source>
        <dbReference type="SAM" id="SignalP"/>
    </source>
</evidence>
<dbReference type="InterPro" id="IPR043504">
    <property type="entry name" value="Peptidase_S1_PA_chymotrypsin"/>
</dbReference>
<comment type="subcellular location">
    <subcellularLocation>
        <location evidence="1">Secreted</location>
    </subcellularLocation>
</comment>
<keyword evidence="5" id="KW-0378">Hydrolase</keyword>
<evidence type="ECO:0000256" key="10">
    <source>
        <dbReference type="ARBA" id="ARBA00038991"/>
    </source>
</evidence>
<keyword evidence="14" id="KW-1185">Reference proteome</keyword>
<proteinExistence type="predicted"/>
<evidence type="ECO:0000256" key="1">
    <source>
        <dbReference type="ARBA" id="ARBA00004613"/>
    </source>
</evidence>
<dbReference type="GO" id="GO:0004252">
    <property type="term" value="F:serine-type endopeptidase activity"/>
    <property type="evidence" value="ECO:0007669"/>
    <property type="project" value="UniProtKB-EC"/>
</dbReference>
<evidence type="ECO:0000256" key="2">
    <source>
        <dbReference type="ARBA" id="ARBA00022525"/>
    </source>
</evidence>
<accession>A0A673GUB3</accession>
<keyword evidence="8" id="KW-1015">Disulfide bond</keyword>
<dbReference type="SUPFAM" id="SSF50494">
    <property type="entry name" value="Trypsin-like serine proteases"/>
    <property type="match status" value="1"/>
</dbReference>
<reference evidence="13" key="1">
    <citation type="submission" date="2025-08" db="UniProtKB">
        <authorList>
            <consortium name="Ensembl"/>
        </authorList>
    </citation>
    <scope>IDENTIFICATION</scope>
</reference>
<dbReference type="PRINTS" id="PR00722">
    <property type="entry name" value="CHYMOTRYPSIN"/>
</dbReference>
<dbReference type="AlphaFoldDB" id="A0A673GUB3"/>
<feature type="chain" id="PRO_5025483706" description="pancreatic elastase II" evidence="11">
    <location>
        <begin position="23"/>
        <end position="294"/>
    </location>
</feature>
<dbReference type="PROSITE" id="PS50240">
    <property type="entry name" value="TRYPSIN_DOM"/>
    <property type="match status" value="1"/>
</dbReference>
<dbReference type="Gene3D" id="2.40.10.10">
    <property type="entry name" value="Trypsin-like serine proteases"/>
    <property type="match status" value="2"/>
</dbReference>
<evidence type="ECO:0000313" key="14">
    <source>
        <dbReference type="Proteomes" id="UP000472270"/>
    </source>
</evidence>
<keyword evidence="6" id="KW-0720">Serine protease</keyword>
<dbReference type="GO" id="GO:0005615">
    <property type="term" value="C:extracellular space"/>
    <property type="evidence" value="ECO:0007669"/>
    <property type="project" value="TreeGrafter"/>
</dbReference>
<keyword evidence="4 11" id="KW-0732">Signal</keyword>
<dbReference type="PANTHER" id="PTHR24257:SF19">
    <property type="entry name" value="CHYMOTRYPSIN-LIKE ELASTASE FAMILY MEMBER 2B"/>
    <property type="match status" value="1"/>
</dbReference>
<dbReference type="InterPro" id="IPR009003">
    <property type="entry name" value="Peptidase_S1_PA"/>
</dbReference>
<protein>
    <recommendedName>
        <fullName evidence="10">pancreatic elastase II</fullName>
        <ecNumber evidence="10">3.4.21.71</ecNumber>
    </recommendedName>
</protein>
<keyword evidence="3" id="KW-0645">Protease</keyword>
<dbReference type="PROSITE" id="PS00134">
    <property type="entry name" value="TRYPSIN_HIS"/>
    <property type="match status" value="1"/>
</dbReference>
<dbReference type="GO" id="GO:0006508">
    <property type="term" value="P:proteolysis"/>
    <property type="evidence" value="ECO:0007669"/>
    <property type="project" value="UniProtKB-KW"/>
</dbReference>
<sequence>SFFVVYIYINFFFNSFLTSAYGCGQPNYPPVLSRVMGGKDACPHSWPWQISLQYRSGGSWYHHCGGTLISEEWVLTAAHCLYNSLNYRMHLGKHNMYEEESGSIIIYISKIVIHPGWNSNNLRNDIALIKLQTPVTLSDTISPACLPPDGHVLPHNAPCYVTGWGRQNTSGPISGALQQAVLRVVDYATCSRSDWWGSQVTQKMICAGGDGVVAGCTGDNGGPLNCAGSNGIWEVHGVLSHMSPNTCLILKRPNIFTRVSAYIDWISSVSVLWQQTCRQIKLHVLLDSVYHYRN</sequence>
<dbReference type="PANTHER" id="PTHR24257">
    <property type="entry name" value="CHYMOTRYPSIN-LIKE ELASTASE FAMILY MEMBER"/>
    <property type="match status" value="1"/>
</dbReference>
<evidence type="ECO:0000256" key="9">
    <source>
        <dbReference type="ARBA" id="ARBA00036026"/>
    </source>
</evidence>